<accession>A0ABX6RNX7</accession>
<dbReference type="EMBL" id="CP045704">
    <property type="protein sequence ID" value="QNE81963.1"/>
    <property type="molecule type" value="Genomic_DNA"/>
</dbReference>
<dbReference type="PROSITE" id="PS51318">
    <property type="entry name" value="TAT"/>
    <property type="match status" value="1"/>
</dbReference>
<gene>
    <name evidence="1" type="ORF">F0345_13240</name>
</gene>
<dbReference type="Gene3D" id="2.80.10.50">
    <property type="match status" value="1"/>
</dbReference>
<name>A0ABX6RNX7_9ACTN</name>
<reference evidence="2" key="1">
    <citation type="submission" date="2019-10" db="EMBL/GenBank/DDBJ databases">
        <title>Antimicrobial potential of Antarctic Bacteria.</title>
        <authorList>
            <person name="Benaud N."/>
            <person name="Edwards R.J."/>
            <person name="Ferrari B.C."/>
        </authorList>
    </citation>
    <scope>NUCLEOTIDE SEQUENCE [LARGE SCALE GENOMIC DNA]</scope>
    <source>
        <strain evidence="2">NBH77</strain>
    </source>
</reference>
<sequence length="192" mass="20943">MTTAEGTDRRTLLRTGVAGLAALAAGAVLTPAARAAGDDRDLPMSPLALWLRGAPAFVRDGRLFTDLTGDRDPERWVLTAQPQHGPDMFTIERSDHSGVGLVVPEDEGEPVAVRPLLVMPSYPPHYPPNELFRITPADPARRAYLVTSALSDDAPRHLARSRVEDLSLRPKPVFARRALDGEQPEPVEIRFA</sequence>
<dbReference type="InterPro" id="IPR031755">
    <property type="entry name" value="Inhibitor_I66"/>
</dbReference>
<dbReference type="Pfam" id="PF16850">
    <property type="entry name" value="Inhibitor_I66"/>
    <property type="match status" value="1"/>
</dbReference>
<keyword evidence="2" id="KW-1185">Reference proteome</keyword>
<evidence type="ECO:0000313" key="2">
    <source>
        <dbReference type="Proteomes" id="UP000515764"/>
    </source>
</evidence>
<dbReference type="Proteomes" id="UP000515764">
    <property type="component" value="Chromosome"/>
</dbReference>
<evidence type="ECO:0008006" key="3">
    <source>
        <dbReference type="Google" id="ProtNLM"/>
    </source>
</evidence>
<proteinExistence type="predicted"/>
<dbReference type="CDD" id="cd23428">
    <property type="entry name" value="beta-trefoil_Ricin_SPI"/>
    <property type="match status" value="1"/>
</dbReference>
<organism evidence="1 2">
    <name type="scientific">Streptomyces rutgersensis</name>
    <dbReference type="NCBI Taxonomy" id="53451"/>
    <lineage>
        <taxon>Bacteria</taxon>
        <taxon>Bacillati</taxon>
        <taxon>Actinomycetota</taxon>
        <taxon>Actinomycetes</taxon>
        <taxon>Kitasatosporales</taxon>
        <taxon>Streptomycetaceae</taxon>
        <taxon>Streptomyces</taxon>
        <taxon>Streptomyces diastaticus group</taxon>
    </lineage>
</organism>
<protein>
    <recommendedName>
        <fullName evidence="3">I66 family serine proteinase inhibitor</fullName>
    </recommendedName>
</protein>
<evidence type="ECO:0000313" key="1">
    <source>
        <dbReference type="EMBL" id="QNE81963.1"/>
    </source>
</evidence>
<dbReference type="InterPro" id="IPR006311">
    <property type="entry name" value="TAT_signal"/>
</dbReference>
<dbReference type="RefSeq" id="WP_185393156.1">
    <property type="nucleotide sequence ID" value="NZ_CP045704.1"/>
</dbReference>